<proteinExistence type="predicted"/>
<dbReference type="AlphaFoldDB" id="A0A919W0N7"/>
<keyword evidence="1 2" id="KW-0238">DNA-binding</keyword>
<dbReference type="Gene3D" id="1.10.357.10">
    <property type="entry name" value="Tetracycline Repressor, domain 2"/>
    <property type="match status" value="1"/>
</dbReference>
<dbReference type="GO" id="GO:0003677">
    <property type="term" value="F:DNA binding"/>
    <property type="evidence" value="ECO:0007669"/>
    <property type="project" value="UniProtKB-UniRule"/>
</dbReference>
<dbReference type="InterPro" id="IPR001647">
    <property type="entry name" value="HTH_TetR"/>
</dbReference>
<evidence type="ECO:0000256" key="2">
    <source>
        <dbReference type="PROSITE-ProRule" id="PRU00335"/>
    </source>
</evidence>
<dbReference type="PANTHER" id="PTHR30328:SF54">
    <property type="entry name" value="HTH-TYPE TRANSCRIPTIONAL REPRESSOR SCO4008"/>
    <property type="match status" value="1"/>
</dbReference>
<comment type="caution">
    <text evidence="4">The sequence shown here is derived from an EMBL/GenBank/DDBJ whole genome shotgun (WGS) entry which is preliminary data.</text>
</comment>
<dbReference type="InterPro" id="IPR050109">
    <property type="entry name" value="HTH-type_TetR-like_transc_reg"/>
</dbReference>
<dbReference type="SUPFAM" id="SSF48498">
    <property type="entry name" value="Tetracyclin repressor-like, C-terminal domain"/>
    <property type="match status" value="1"/>
</dbReference>
<dbReference type="InterPro" id="IPR041467">
    <property type="entry name" value="Sco4008_C"/>
</dbReference>
<dbReference type="PROSITE" id="PS50977">
    <property type="entry name" value="HTH_TETR_2"/>
    <property type="match status" value="1"/>
</dbReference>
<evidence type="ECO:0000313" key="5">
    <source>
        <dbReference type="Proteomes" id="UP000680865"/>
    </source>
</evidence>
<dbReference type="InterPro" id="IPR036271">
    <property type="entry name" value="Tet_transcr_reg_TetR-rel_C_sf"/>
</dbReference>
<dbReference type="Pfam" id="PF00440">
    <property type="entry name" value="TetR_N"/>
    <property type="match status" value="1"/>
</dbReference>
<evidence type="ECO:0000259" key="3">
    <source>
        <dbReference type="PROSITE" id="PS50977"/>
    </source>
</evidence>
<dbReference type="GO" id="GO:0006355">
    <property type="term" value="P:regulation of DNA-templated transcription"/>
    <property type="evidence" value="ECO:0007669"/>
    <property type="project" value="UniProtKB-ARBA"/>
</dbReference>
<organism evidence="4 5">
    <name type="scientific">Winogradskya consettensis</name>
    <dbReference type="NCBI Taxonomy" id="113560"/>
    <lineage>
        <taxon>Bacteria</taxon>
        <taxon>Bacillati</taxon>
        <taxon>Actinomycetota</taxon>
        <taxon>Actinomycetes</taxon>
        <taxon>Micromonosporales</taxon>
        <taxon>Micromonosporaceae</taxon>
        <taxon>Winogradskya</taxon>
    </lineage>
</organism>
<evidence type="ECO:0000313" key="4">
    <source>
        <dbReference type="EMBL" id="GIM84378.1"/>
    </source>
</evidence>
<dbReference type="PANTHER" id="PTHR30328">
    <property type="entry name" value="TRANSCRIPTIONAL REPRESSOR"/>
    <property type="match status" value="1"/>
</dbReference>
<feature type="DNA-binding region" description="H-T-H motif" evidence="2">
    <location>
        <begin position="30"/>
        <end position="49"/>
    </location>
</feature>
<dbReference type="Proteomes" id="UP000680865">
    <property type="component" value="Unassembled WGS sequence"/>
</dbReference>
<dbReference type="Pfam" id="PF17926">
    <property type="entry name" value="TetR_C_21"/>
    <property type="match status" value="1"/>
</dbReference>
<accession>A0A919W0N7</accession>
<keyword evidence="5" id="KW-1185">Reference proteome</keyword>
<reference evidence="4" key="1">
    <citation type="submission" date="2021-03" db="EMBL/GenBank/DDBJ databases">
        <title>Whole genome shotgun sequence of Actinoplanes consettensis NBRC 14913.</title>
        <authorList>
            <person name="Komaki H."/>
            <person name="Tamura T."/>
        </authorList>
    </citation>
    <scope>NUCLEOTIDE SEQUENCE</scope>
    <source>
        <strain evidence="4">NBRC 14913</strain>
    </source>
</reference>
<dbReference type="RefSeq" id="WP_244876778.1">
    <property type="nucleotide sequence ID" value="NZ_BAAATW010000022.1"/>
</dbReference>
<sequence length="182" mass="19645">MRTRDADGTRKRILAAATEDFAEHGIAGARVDRIAARAEVAKAQIYAYYGDKLALFRAVFNQNAAVLVEATPFTPDDLPGYAVGLYNGTMDRPDLIRLLTWARLEGVPPNLDDDAWQEKLDQVAAAQTAGVVTPDISPANILAMLAGVALSWSAVAPMALPPSAHDEHRAALRLVIERSFHA</sequence>
<dbReference type="InterPro" id="IPR009057">
    <property type="entry name" value="Homeodomain-like_sf"/>
</dbReference>
<name>A0A919W0N7_9ACTN</name>
<feature type="domain" description="HTH tetR-type" evidence="3">
    <location>
        <begin position="7"/>
        <end position="67"/>
    </location>
</feature>
<evidence type="ECO:0000256" key="1">
    <source>
        <dbReference type="ARBA" id="ARBA00023125"/>
    </source>
</evidence>
<gene>
    <name evidence="4" type="ORF">Aco04nite_91130</name>
</gene>
<dbReference type="EMBL" id="BOQP01000065">
    <property type="protein sequence ID" value="GIM84378.1"/>
    <property type="molecule type" value="Genomic_DNA"/>
</dbReference>
<protein>
    <submittedName>
        <fullName evidence="4">TetR family transcriptional regulator</fullName>
    </submittedName>
</protein>
<dbReference type="SUPFAM" id="SSF46689">
    <property type="entry name" value="Homeodomain-like"/>
    <property type="match status" value="1"/>
</dbReference>
<dbReference type="PRINTS" id="PR00455">
    <property type="entry name" value="HTHTETR"/>
</dbReference>